<accession>A0AAU7X643</accession>
<feature type="domain" description="Dienelactone hydrolase" evidence="1">
    <location>
        <begin position="67"/>
        <end position="271"/>
    </location>
</feature>
<organism evidence="2">
    <name type="scientific">Methyloraptor flagellatus</name>
    <dbReference type="NCBI Taxonomy" id="3162530"/>
    <lineage>
        <taxon>Bacteria</taxon>
        <taxon>Pseudomonadati</taxon>
        <taxon>Pseudomonadota</taxon>
        <taxon>Alphaproteobacteria</taxon>
        <taxon>Hyphomicrobiales</taxon>
        <taxon>Ancalomicrobiaceae</taxon>
        <taxon>Methyloraptor</taxon>
    </lineage>
</organism>
<name>A0AAU7X643_9HYPH</name>
<dbReference type="InterPro" id="IPR029058">
    <property type="entry name" value="AB_hydrolase_fold"/>
</dbReference>
<proteinExistence type="predicted"/>
<dbReference type="PANTHER" id="PTHR46623">
    <property type="entry name" value="CARBOXYMETHYLENEBUTENOLIDASE-RELATED"/>
    <property type="match status" value="1"/>
</dbReference>
<keyword evidence="2" id="KW-0378">Hydrolase</keyword>
<dbReference type="RefSeq" id="WP_407048162.1">
    <property type="nucleotide sequence ID" value="NZ_CP158568.1"/>
</dbReference>
<dbReference type="PANTHER" id="PTHR46623:SF6">
    <property type="entry name" value="ALPHA_BETA-HYDROLASES SUPERFAMILY PROTEIN"/>
    <property type="match status" value="1"/>
</dbReference>
<dbReference type="InterPro" id="IPR051049">
    <property type="entry name" value="Dienelactone_hydrolase-like"/>
</dbReference>
<reference evidence="2" key="1">
    <citation type="submission" date="2024-06" db="EMBL/GenBank/DDBJ databases">
        <title>Methylostella associata gen. nov., sp. nov., a novel Ancalomicrobiaceae-affiliated facultatively methylotrophic bacteria that feed on methanotrophs of the genus Methylococcus.</title>
        <authorList>
            <person name="Saltykova V."/>
            <person name="Danilova O.V."/>
            <person name="Oshkin I.Y."/>
            <person name="Belova S.E."/>
            <person name="Pimenov N.V."/>
            <person name="Dedysh S.N."/>
        </authorList>
    </citation>
    <scope>NUCLEOTIDE SEQUENCE</scope>
    <source>
        <strain evidence="2">S20</strain>
    </source>
</reference>
<dbReference type="Gene3D" id="3.40.50.1820">
    <property type="entry name" value="alpha/beta hydrolase"/>
    <property type="match status" value="1"/>
</dbReference>
<evidence type="ECO:0000313" key="2">
    <source>
        <dbReference type="EMBL" id="XBY43060.1"/>
    </source>
</evidence>
<sequence length="274" mass="29123">MCSLDGCGHHADLPPIIVPDALRRRFLAGIASLPLAAVLADRALAQAAADRVETVSFPSAGGRTVTGALALPAAEKAPVVLLFHEWWGLNDQIKAVAAEFAAQGYVALAIDLFGGRVAQDAQQAQQLVGGIDQAAAADLAVSAVQWLRGHPRSTGKVGTVGWCFGGGWSLQTSIATPVDATVIYYGNVRRSAQELKTLAGPVLGHFGTQDKSINQEMVAGFEKAMREAGQAERLTVYWYEADHAFANPTGARYDAEDAATAWERTLYFFKKNLG</sequence>
<dbReference type="Pfam" id="PF01738">
    <property type="entry name" value="DLH"/>
    <property type="match status" value="1"/>
</dbReference>
<dbReference type="AlphaFoldDB" id="A0AAU7X643"/>
<dbReference type="EC" id="3.1.-.-" evidence="2"/>
<gene>
    <name evidence="2" type="ORF">ABS361_13205</name>
</gene>
<dbReference type="KEGG" id="mflg:ABS361_13205"/>
<evidence type="ECO:0000259" key="1">
    <source>
        <dbReference type="Pfam" id="PF01738"/>
    </source>
</evidence>
<dbReference type="GO" id="GO:0016787">
    <property type="term" value="F:hydrolase activity"/>
    <property type="evidence" value="ECO:0007669"/>
    <property type="project" value="UniProtKB-KW"/>
</dbReference>
<dbReference type="SUPFAM" id="SSF53474">
    <property type="entry name" value="alpha/beta-Hydrolases"/>
    <property type="match status" value="1"/>
</dbReference>
<dbReference type="EMBL" id="CP158568">
    <property type="protein sequence ID" value="XBY43060.1"/>
    <property type="molecule type" value="Genomic_DNA"/>
</dbReference>
<dbReference type="InterPro" id="IPR002925">
    <property type="entry name" value="Dienelactn_hydro"/>
</dbReference>
<protein>
    <submittedName>
        <fullName evidence="2">Dienelactone hydrolase family protein</fullName>
        <ecNumber evidence="2">3.1.-.-</ecNumber>
    </submittedName>
</protein>